<keyword evidence="3" id="KW-1185">Reference proteome</keyword>
<feature type="chain" id="PRO_5045368061" description="Lipoprotein" evidence="1">
    <location>
        <begin position="21"/>
        <end position="141"/>
    </location>
</feature>
<evidence type="ECO:0000313" key="2">
    <source>
        <dbReference type="EMBL" id="MCL6293371.1"/>
    </source>
</evidence>
<comment type="caution">
    <text evidence="2">The sequence shown here is derived from an EMBL/GenBank/DDBJ whole genome shotgun (WGS) entry which is preliminary data.</text>
</comment>
<protein>
    <recommendedName>
        <fullName evidence="4">Lipoprotein</fullName>
    </recommendedName>
</protein>
<dbReference type="PROSITE" id="PS51257">
    <property type="entry name" value="PROKAR_LIPOPROTEIN"/>
    <property type="match status" value="1"/>
</dbReference>
<sequence length="141" mass="16026">MKKLVALSFTLLLFVSCSLDDDNSNDGSANYSFEILSVESVDIPDAFTLGEVYPITVSYFKPSTCHSFKEFYYLKENNIRTVAPINYVFENNSCETLTNELVEATFNFIVNSNGSYIFKFWQGEDNNGEDQYLTIEVPVTN</sequence>
<reference evidence="2" key="1">
    <citation type="submission" date="2022-05" db="EMBL/GenBank/DDBJ databases">
        <authorList>
            <person name="Park J.-S."/>
        </authorList>
    </citation>
    <scope>NUCLEOTIDE SEQUENCE</scope>
    <source>
        <strain evidence="2">2012CJ34-3</strain>
    </source>
</reference>
<name>A0ABT0Q8S0_9FLAO</name>
<dbReference type="Proteomes" id="UP001165381">
    <property type="component" value="Unassembled WGS sequence"/>
</dbReference>
<evidence type="ECO:0000313" key="3">
    <source>
        <dbReference type="Proteomes" id="UP001165381"/>
    </source>
</evidence>
<dbReference type="EMBL" id="JAMFLZ010000001">
    <property type="protein sequence ID" value="MCL6293371.1"/>
    <property type="molecule type" value="Genomic_DNA"/>
</dbReference>
<proteinExistence type="predicted"/>
<organism evidence="2 3">
    <name type="scientific">Jejuia spongiicola</name>
    <dbReference type="NCBI Taxonomy" id="2942207"/>
    <lineage>
        <taxon>Bacteria</taxon>
        <taxon>Pseudomonadati</taxon>
        <taxon>Bacteroidota</taxon>
        <taxon>Flavobacteriia</taxon>
        <taxon>Flavobacteriales</taxon>
        <taxon>Flavobacteriaceae</taxon>
        <taxon>Jejuia</taxon>
    </lineage>
</organism>
<feature type="signal peptide" evidence="1">
    <location>
        <begin position="1"/>
        <end position="20"/>
    </location>
</feature>
<evidence type="ECO:0000256" key="1">
    <source>
        <dbReference type="SAM" id="SignalP"/>
    </source>
</evidence>
<gene>
    <name evidence="2" type="ORF">M3P09_00050</name>
</gene>
<evidence type="ECO:0008006" key="4">
    <source>
        <dbReference type="Google" id="ProtNLM"/>
    </source>
</evidence>
<accession>A0ABT0Q8S0</accession>
<dbReference type="RefSeq" id="WP_099565245.1">
    <property type="nucleotide sequence ID" value="NZ_JAMFLZ010000001.1"/>
</dbReference>
<keyword evidence="1" id="KW-0732">Signal</keyword>